<feature type="transmembrane region" description="Helical" evidence="6">
    <location>
        <begin position="398"/>
        <end position="417"/>
    </location>
</feature>
<dbReference type="InterPro" id="IPR050833">
    <property type="entry name" value="Poly_Biosynth_Transport"/>
</dbReference>
<dbReference type="GO" id="GO:0005886">
    <property type="term" value="C:plasma membrane"/>
    <property type="evidence" value="ECO:0007669"/>
    <property type="project" value="UniProtKB-SubCell"/>
</dbReference>
<feature type="transmembrane region" description="Helical" evidence="6">
    <location>
        <begin position="122"/>
        <end position="146"/>
    </location>
</feature>
<feature type="transmembrane region" description="Helical" evidence="6">
    <location>
        <begin position="55"/>
        <end position="79"/>
    </location>
</feature>
<keyword evidence="5 6" id="KW-0472">Membrane</keyword>
<evidence type="ECO:0000256" key="6">
    <source>
        <dbReference type="SAM" id="Phobius"/>
    </source>
</evidence>
<organism evidence="7 8">
    <name type="scientific">Nakamurella leprariae</name>
    <dbReference type="NCBI Taxonomy" id="2803911"/>
    <lineage>
        <taxon>Bacteria</taxon>
        <taxon>Bacillati</taxon>
        <taxon>Actinomycetota</taxon>
        <taxon>Actinomycetes</taxon>
        <taxon>Nakamurellales</taxon>
        <taxon>Nakamurellaceae</taxon>
        <taxon>Nakamurella</taxon>
    </lineage>
</organism>
<keyword evidence="3 6" id="KW-0812">Transmembrane</keyword>
<evidence type="ECO:0000256" key="4">
    <source>
        <dbReference type="ARBA" id="ARBA00022989"/>
    </source>
</evidence>
<proteinExistence type="predicted"/>
<feature type="transmembrane region" description="Helical" evidence="6">
    <location>
        <begin position="373"/>
        <end position="392"/>
    </location>
</feature>
<evidence type="ECO:0000313" key="8">
    <source>
        <dbReference type="Proteomes" id="UP000663792"/>
    </source>
</evidence>
<dbReference type="Proteomes" id="UP000663792">
    <property type="component" value="Unassembled WGS sequence"/>
</dbReference>
<dbReference type="EMBL" id="JAERWK010000023">
    <property type="protein sequence ID" value="MBM9469150.1"/>
    <property type="molecule type" value="Genomic_DNA"/>
</dbReference>
<feature type="transmembrane region" description="Helical" evidence="6">
    <location>
        <begin position="222"/>
        <end position="242"/>
    </location>
</feature>
<dbReference type="InterPro" id="IPR002797">
    <property type="entry name" value="Polysacc_synth"/>
</dbReference>
<comment type="caution">
    <text evidence="7">The sequence shown here is derived from an EMBL/GenBank/DDBJ whole genome shotgun (WGS) entry which is preliminary data.</text>
</comment>
<feature type="transmembrane region" description="Helical" evidence="6">
    <location>
        <begin position="346"/>
        <end position="366"/>
    </location>
</feature>
<dbReference type="PANTHER" id="PTHR30250:SF31">
    <property type="entry name" value="INNER MEMBRANE PROTEIN YGHQ"/>
    <property type="match status" value="1"/>
</dbReference>
<keyword evidence="2" id="KW-1003">Cell membrane</keyword>
<feature type="transmembrane region" description="Helical" evidence="6">
    <location>
        <begin position="91"/>
        <end position="110"/>
    </location>
</feature>
<feature type="transmembrane region" description="Helical" evidence="6">
    <location>
        <begin position="158"/>
        <end position="178"/>
    </location>
</feature>
<dbReference type="PANTHER" id="PTHR30250">
    <property type="entry name" value="PST FAMILY PREDICTED COLANIC ACID TRANSPORTER"/>
    <property type="match status" value="1"/>
</dbReference>
<comment type="subcellular location">
    <subcellularLocation>
        <location evidence="1">Cell membrane</location>
        <topology evidence="1">Multi-pass membrane protein</topology>
    </subcellularLocation>
</comment>
<protein>
    <submittedName>
        <fullName evidence="7">Oligosaccharide flippase family protein</fullName>
    </submittedName>
</protein>
<feature type="transmembrane region" description="Helical" evidence="6">
    <location>
        <begin position="306"/>
        <end position="326"/>
    </location>
</feature>
<dbReference type="RefSeq" id="WP_205262108.1">
    <property type="nucleotide sequence ID" value="NZ_JAERWK010000023.1"/>
</dbReference>
<evidence type="ECO:0000256" key="1">
    <source>
        <dbReference type="ARBA" id="ARBA00004651"/>
    </source>
</evidence>
<keyword evidence="8" id="KW-1185">Reference proteome</keyword>
<sequence length="482" mass="50282">MPDGATAGPEPATGVGRGVMVSTGTQIVAKVLHLGLNLVTTVALVRALGPDAYGSYVLVLTLTLLAGLVADFGLTQLVIREVAREPQREGELVGTMLAVRGALAVVAVLLPQLVLWGLGEPAVVHLAALVSALVFFGDALLSVALVAFHVRVEQQYEALVRVVMEAVETAVVLVLLAAGAPLPGLFAAPVAGIVAGAAVALPLARRRYRVRLQVRRDLVRRLLIEALPIGPALLIGVLSLKLDTVVLSTMRPDSDVGRYGAAHRPVEYLLLASAVFIGVLFPLVSRAWAGQDAVALRAWYRRGTEALVAVFVLVPLALLAAAGPMLQTVFGPAFTPAAPTMTVLGIALVLMVVNAWQSLVLLAGGFQRITLRYNAIALVLTIVSCVALVAGVGMIGAALAALITAVYVLTASTLAIRRHMALTLDARRLAGVALAAAVGGLALLVARLLHLPWPVVVLAAVVGHLAALVATRWHRAFREVLT</sequence>
<dbReference type="Pfam" id="PF01943">
    <property type="entry name" value="Polysacc_synt"/>
    <property type="match status" value="1"/>
</dbReference>
<accession>A0A939C0E8</accession>
<feature type="transmembrane region" description="Helical" evidence="6">
    <location>
        <begin position="184"/>
        <end position="201"/>
    </location>
</feature>
<evidence type="ECO:0000256" key="5">
    <source>
        <dbReference type="ARBA" id="ARBA00023136"/>
    </source>
</evidence>
<evidence type="ECO:0000256" key="3">
    <source>
        <dbReference type="ARBA" id="ARBA00022692"/>
    </source>
</evidence>
<evidence type="ECO:0000256" key="2">
    <source>
        <dbReference type="ARBA" id="ARBA00022475"/>
    </source>
</evidence>
<keyword evidence="4 6" id="KW-1133">Transmembrane helix</keyword>
<feature type="transmembrane region" description="Helical" evidence="6">
    <location>
        <begin position="455"/>
        <end position="473"/>
    </location>
</feature>
<gene>
    <name evidence="7" type="ORF">JL106_17825</name>
</gene>
<name>A0A939C0E8_9ACTN</name>
<feature type="transmembrane region" description="Helical" evidence="6">
    <location>
        <begin position="268"/>
        <end position="285"/>
    </location>
</feature>
<reference evidence="7" key="1">
    <citation type="submission" date="2021-01" db="EMBL/GenBank/DDBJ databases">
        <title>YIM 132084 draft genome.</title>
        <authorList>
            <person name="An D."/>
        </authorList>
    </citation>
    <scope>NUCLEOTIDE SEQUENCE</scope>
    <source>
        <strain evidence="7">YIM 132084</strain>
    </source>
</reference>
<evidence type="ECO:0000313" key="7">
    <source>
        <dbReference type="EMBL" id="MBM9469150.1"/>
    </source>
</evidence>
<feature type="transmembrane region" description="Helical" evidence="6">
    <location>
        <begin position="429"/>
        <end position="449"/>
    </location>
</feature>
<dbReference type="AlphaFoldDB" id="A0A939C0E8"/>